<dbReference type="Proteomes" id="UP000198762">
    <property type="component" value="Unassembled WGS sequence"/>
</dbReference>
<dbReference type="InterPro" id="IPR048254">
    <property type="entry name" value="CDP_ALCOHOL_P_TRANSF_CS"/>
</dbReference>
<name>A0A1I0GFY0_9GAMM</name>
<evidence type="ECO:0000313" key="5">
    <source>
        <dbReference type="Proteomes" id="UP000198762"/>
    </source>
</evidence>
<evidence type="ECO:0000256" key="3">
    <source>
        <dbReference type="SAM" id="Phobius"/>
    </source>
</evidence>
<feature type="transmembrane region" description="Helical" evidence="3">
    <location>
        <begin position="43"/>
        <end position="63"/>
    </location>
</feature>
<dbReference type="Gene3D" id="1.20.120.1760">
    <property type="match status" value="1"/>
</dbReference>
<feature type="transmembrane region" description="Helical" evidence="3">
    <location>
        <begin position="100"/>
        <end position="121"/>
    </location>
</feature>
<feature type="transmembrane region" description="Helical" evidence="3">
    <location>
        <begin position="133"/>
        <end position="152"/>
    </location>
</feature>
<dbReference type="InterPro" id="IPR043130">
    <property type="entry name" value="CDP-OH_PTrfase_TM_dom"/>
</dbReference>
<dbReference type="EMBL" id="FOHZ01000018">
    <property type="protein sequence ID" value="SET70026.1"/>
    <property type="molecule type" value="Genomic_DNA"/>
</dbReference>
<proteinExistence type="inferred from homology"/>
<dbReference type="Pfam" id="PF01066">
    <property type="entry name" value="CDP-OH_P_transf"/>
    <property type="match status" value="1"/>
</dbReference>
<protein>
    <submittedName>
        <fullName evidence="4">Phosphatidylglycerophosphate synthase</fullName>
    </submittedName>
</protein>
<dbReference type="InterPro" id="IPR000462">
    <property type="entry name" value="CDP-OH_P_trans"/>
</dbReference>
<dbReference type="PROSITE" id="PS00379">
    <property type="entry name" value="CDP_ALCOHOL_P_TRANSF"/>
    <property type="match status" value="1"/>
</dbReference>
<dbReference type="RefSeq" id="WP_091853766.1">
    <property type="nucleotide sequence ID" value="NZ_FOHZ01000018.1"/>
</dbReference>
<evidence type="ECO:0000256" key="1">
    <source>
        <dbReference type="ARBA" id="ARBA00022679"/>
    </source>
</evidence>
<accession>A0A1I0GFY0</accession>
<keyword evidence="3" id="KW-1133">Transmembrane helix</keyword>
<dbReference type="AlphaFoldDB" id="A0A1I0GFY0"/>
<comment type="similarity">
    <text evidence="2">Belongs to the CDP-alcohol phosphatidyltransferase class-I family.</text>
</comment>
<dbReference type="STRING" id="430453.SAMN04487962_11817"/>
<feature type="transmembrane region" description="Helical" evidence="3">
    <location>
        <begin position="215"/>
        <end position="236"/>
    </location>
</feature>
<reference evidence="5" key="1">
    <citation type="submission" date="2016-10" db="EMBL/GenBank/DDBJ databases">
        <authorList>
            <person name="Varghese N."/>
            <person name="Submissions S."/>
        </authorList>
    </citation>
    <scope>NUCLEOTIDE SEQUENCE [LARGE SCALE GENOMIC DNA]</scope>
    <source>
        <strain evidence="5">CGMCC 1.6489</strain>
    </source>
</reference>
<organism evidence="4 5">
    <name type="scientific">Marinobacter segnicrescens</name>
    <dbReference type="NCBI Taxonomy" id="430453"/>
    <lineage>
        <taxon>Bacteria</taxon>
        <taxon>Pseudomonadati</taxon>
        <taxon>Pseudomonadota</taxon>
        <taxon>Gammaproteobacteria</taxon>
        <taxon>Pseudomonadales</taxon>
        <taxon>Marinobacteraceae</taxon>
        <taxon>Marinobacter</taxon>
    </lineage>
</organism>
<evidence type="ECO:0000256" key="2">
    <source>
        <dbReference type="RuleBase" id="RU003750"/>
    </source>
</evidence>
<feature type="transmembrane region" description="Helical" evidence="3">
    <location>
        <begin position="75"/>
        <end position="94"/>
    </location>
</feature>
<dbReference type="OrthoDB" id="9782011at2"/>
<keyword evidence="3" id="KW-0812">Transmembrane</keyword>
<dbReference type="GO" id="GO:0016780">
    <property type="term" value="F:phosphotransferase activity, for other substituted phosphate groups"/>
    <property type="evidence" value="ECO:0007669"/>
    <property type="project" value="InterPro"/>
</dbReference>
<dbReference type="GO" id="GO:0016020">
    <property type="term" value="C:membrane"/>
    <property type="evidence" value="ECO:0007669"/>
    <property type="project" value="InterPro"/>
</dbReference>
<keyword evidence="5" id="KW-1185">Reference proteome</keyword>
<sequence length="243" mass="26173">MDSSPAHRAPQPLPLADLSLGAAALAGLLLLTTRIAPLSPVTTILAVALYSGFALAIVVGLGLSGGRFGPADRVTLVRAVLVLFLASLAGTPVLLQTLAWPYALLCLLALIMDGADGYVARRTNTASPFGARFDMELDAFFILVLCVALMLLGKAGAWVLLIGLMRYGFVMAGMHWTWLNEPLPESFRRKTICVWQLVTLMVALLPPVPDWFAHATLIMALVLLAASFALDIRYLYRHSTTRS</sequence>
<evidence type="ECO:0000313" key="4">
    <source>
        <dbReference type="EMBL" id="SET70026.1"/>
    </source>
</evidence>
<dbReference type="GO" id="GO:0008654">
    <property type="term" value="P:phospholipid biosynthetic process"/>
    <property type="evidence" value="ECO:0007669"/>
    <property type="project" value="InterPro"/>
</dbReference>
<keyword evidence="1 2" id="KW-0808">Transferase</keyword>
<gene>
    <name evidence="4" type="ORF">SAMN04487962_11817</name>
</gene>
<keyword evidence="3" id="KW-0472">Membrane</keyword>
<feature type="transmembrane region" description="Helical" evidence="3">
    <location>
        <begin position="12"/>
        <end position="31"/>
    </location>
</feature>